<dbReference type="InterPro" id="IPR045187">
    <property type="entry name" value="CcO_II"/>
</dbReference>
<accession>A0A1Z2WWV6</accession>
<evidence type="ECO:0000256" key="6">
    <source>
        <dbReference type="ARBA" id="ARBA00022692"/>
    </source>
</evidence>
<dbReference type="PANTHER" id="PTHR22888">
    <property type="entry name" value="CYTOCHROME C OXIDASE, SUBUNIT II"/>
    <property type="match status" value="1"/>
</dbReference>
<evidence type="ECO:0000256" key="8">
    <source>
        <dbReference type="ARBA" id="ARBA00022842"/>
    </source>
</evidence>
<dbReference type="GO" id="GO:0005507">
    <property type="term" value="F:copper ion binding"/>
    <property type="evidence" value="ECO:0007669"/>
    <property type="project" value="InterPro"/>
</dbReference>
<evidence type="ECO:0000256" key="3">
    <source>
        <dbReference type="ARBA" id="ARBA00015946"/>
    </source>
</evidence>
<dbReference type="InterPro" id="IPR011759">
    <property type="entry name" value="Cyt_c_oxidase_su2_TM_dom"/>
</dbReference>
<evidence type="ECO:0000256" key="16">
    <source>
        <dbReference type="SAM" id="Phobius"/>
    </source>
</evidence>
<comment type="subcellular location">
    <subcellularLocation>
        <location evidence="1">Membrane</location>
        <topology evidence="1">Multi-pass membrane protein</topology>
    </subcellularLocation>
    <subcellularLocation>
        <location evidence="15">Mitochondrion inner membrane</location>
        <topology evidence="15">Multi-pass membrane protein</topology>
    </subcellularLocation>
</comment>
<evidence type="ECO:0000256" key="14">
    <source>
        <dbReference type="ARBA" id="ARBA00049512"/>
    </source>
</evidence>
<keyword evidence="11 16" id="KW-1133">Transmembrane helix</keyword>
<keyword evidence="6 15" id="KW-0812">Transmembrane</keyword>
<proteinExistence type="inferred from homology"/>
<dbReference type="PROSITE" id="PS50857">
    <property type="entry name" value="COX2_CUA"/>
    <property type="match status" value="1"/>
</dbReference>
<dbReference type="RefSeq" id="YP_009407595.1">
    <property type="nucleotide sequence ID" value="NC_035422.1"/>
</dbReference>
<evidence type="ECO:0000256" key="15">
    <source>
        <dbReference type="RuleBase" id="RU000457"/>
    </source>
</evidence>
<keyword evidence="5 15" id="KW-0679">Respiratory chain</keyword>
<name>A0A1Z2WWV6_9BIVA</name>
<comment type="similarity">
    <text evidence="2 15">Belongs to the cytochrome c oxidase subunit 2 family.</text>
</comment>
<evidence type="ECO:0000256" key="7">
    <source>
        <dbReference type="ARBA" id="ARBA00022723"/>
    </source>
</evidence>
<dbReference type="PROSITE" id="PS50999">
    <property type="entry name" value="COX2_TM"/>
    <property type="match status" value="1"/>
</dbReference>
<dbReference type="Gene3D" id="2.60.40.420">
    <property type="entry name" value="Cupredoxins - blue copper proteins"/>
    <property type="match status" value="1"/>
</dbReference>
<keyword evidence="9" id="KW-1278">Translocase</keyword>
<dbReference type="Pfam" id="PF02790">
    <property type="entry name" value="COX2_TM"/>
    <property type="match status" value="1"/>
</dbReference>
<dbReference type="SUPFAM" id="SSF49503">
    <property type="entry name" value="Cupredoxins"/>
    <property type="match status" value="1"/>
</dbReference>
<evidence type="ECO:0000256" key="4">
    <source>
        <dbReference type="ARBA" id="ARBA00022448"/>
    </source>
</evidence>
<evidence type="ECO:0000259" key="17">
    <source>
        <dbReference type="PROSITE" id="PS50857"/>
    </source>
</evidence>
<gene>
    <name evidence="19" type="primary">cox2</name>
</gene>
<evidence type="ECO:0000256" key="10">
    <source>
        <dbReference type="ARBA" id="ARBA00022982"/>
    </source>
</evidence>
<keyword evidence="4 15" id="KW-0813">Transport</keyword>
<feature type="domain" description="Cytochrome oxidase subunit II transmembrane region profile" evidence="18">
    <location>
        <begin position="1"/>
        <end position="92"/>
    </location>
</feature>
<feature type="domain" description="Cytochrome oxidase subunit II copper A binding" evidence="17">
    <location>
        <begin position="93"/>
        <end position="225"/>
    </location>
</feature>
<reference evidence="19" key="1">
    <citation type="journal article" date="2017" name="Nat. Ecol. Evol.">
        <title>Adaptation to deep-sea chemosynthetic environments as revealed by mussel genomes.</title>
        <authorList>
            <person name="Sun J."/>
            <person name="Zhang Y."/>
            <person name="Xu T."/>
            <person name="Zhang Y."/>
            <person name="Mu H."/>
            <person name="Zhang Y."/>
            <person name="Lan Y."/>
            <person name="Fields C.J."/>
            <person name="Hui J.H.L."/>
            <person name="Zhang W."/>
            <person name="Li R."/>
            <person name="Nong W."/>
            <person name="Cheung F.K.M."/>
            <person name="Qiu J.-W."/>
            <person name="Qian P.-Y."/>
        </authorList>
    </citation>
    <scope>NUCLEOTIDE SEQUENCE</scope>
</reference>
<dbReference type="GeneID" id="33373872"/>
<evidence type="ECO:0000256" key="1">
    <source>
        <dbReference type="ARBA" id="ARBA00004141"/>
    </source>
</evidence>
<keyword evidence="8" id="KW-0460">Magnesium</keyword>
<keyword evidence="13 15" id="KW-0472">Membrane</keyword>
<keyword evidence="12 15" id="KW-0186">Copper</keyword>
<keyword evidence="7 15" id="KW-0479">Metal-binding</keyword>
<evidence type="ECO:0000256" key="13">
    <source>
        <dbReference type="ARBA" id="ARBA00023136"/>
    </source>
</evidence>
<comment type="catalytic activity">
    <reaction evidence="14">
        <text>4 Fe(II)-[cytochrome c] + O2 + 8 H(+)(in) = 4 Fe(III)-[cytochrome c] + 2 H2O + 4 H(+)(out)</text>
        <dbReference type="Rhea" id="RHEA:11436"/>
        <dbReference type="Rhea" id="RHEA-COMP:10350"/>
        <dbReference type="Rhea" id="RHEA-COMP:14399"/>
        <dbReference type="ChEBI" id="CHEBI:15377"/>
        <dbReference type="ChEBI" id="CHEBI:15378"/>
        <dbReference type="ChEBI" id="CHEBI:15379"/>
        <dbReference type="ChEBI" id="CHEBI:29033"/>
        <dbReference type="ChEBI" id="CHEBI:29034"/>
        <dbReference type="EC" id="7.1.1.9"/>
    </reaction>
    <physiologicalReaction direction="left-to-right" evidence="14">
        <dbReference type="Rhea" id="RHEA:11437"/>
    </physiologicalReaction>
</comment>
<dbReference type="InterPro" id="IPR002429">
    <property type="entry name" value="CcO_II-like_C"/>
</dbReference>
<organism evidence="19">
    <name type="scientific">Modiolus philippinarum</name>
    <dbReference type="NCBI Taxonomy" id="310899"/>
    <lineage>
        <taxon>Eukaryota</taxon>
        <taxon>Metazoa</taxon>
        <taxon>Spiralia</taxon>
        <taxon>Lophotrochozoa</taxon>
        <taxon>Mollusca</taxon>
        <taxon>Bivalvia</taxon>
        <taxon>Autobranchia</taxon>
        <taxon>Pteriomorphia</taxon>
        <taxon>Mytilida</taxon>
        <taxon>Mytiloidea</taxon>
        <taxon>Mytilidae</taxon>
        <taxon>Modiolinae</taxon>
        <taxon>Modiolus</taxon>
    </lineage>
</organism>
<keyword evidence="15 19" id="KW-0496">Mitochondrion</keyword>
<feature type="transmembrane region" description="Helical" evidence="16">
    <location>
        <begin position="20"/>
        <end position="42"/>
    </location>
</feature>
<dbReference type="GO" id="GO:0042773">
    <property type="term" value="P:ATP synthesis coupled electron transport"/>
    <property type="evidence" value="ECO:0007669"/>
    <property type="project" value="TreeGrafter"/>
</dbReference>
<dbReference type="EMBL" id="KY705073">
    <property type="protein sequence ID" value="ASB29979.1"/>
    <property type="molecule type" value="Genomic_DNA"/>
</dbReference>
<geneLocation type="mitochondrion" evidence="19"/>
<sequence length="236" mass="27336">MPLWGSKSFQDSYYWVGEYLSLFYEGVMCLIVFIMSFVFYMMRWVLKKEKTSFRFLKENQTVETIWTVIPSLCLVGVAVPSMHLLYLMDEIGSPSFSFKAIGHQWYWSYEFMGDEAEVLGFDSFMLTKWDYGYRLLDVDQRMVAPSNVDIRCFVSSEDVIHSFAIPSCMLKVDAIPGRINEVPVNVCMSGVLYGQCSEICGANHSFMPIVIEFITPKFYNRWLKSVKESSELKLLS</sequence>
<comment type="function">
    <text evidence="15">Component of the cytochrome c oxidase, the last enzyme in the mitochondrial electron transport chain which drives oxidative phosphorylation. The respiratory chain contains 3 multisubunit complexes succinate dehydrogenase (complex II, CII), ubiquinol-cytochrome c oxidoreductase (cytochrome b-c1 complex, complex III, CIII) and cytochrome c oxidase (complex IV, CIV), that cooperate to transfer electrons derived from NADH and succinate to molecular oxygen, creating an electrochemical gradient over the inner membrane that drives transmembrane transport and the ATP synthase. Cytochrome c oxidase is the component of the respiratory chain that catalyzes the reduction of oxygen to water. Electrons originating from reduced cytochrome c in the intermembrane space (IMS) are transferred via the dinuclear copper A center (CU(A)) of subunit 2 and heme A of subunit 1 to the active site in subunit 1, a binuclear center (BNC) formed by heme A3 and copper B (CU(B)). The BNC reduces molecular oxygen to 2 water molecules using 4 electrons from cytochrome c in the IMS and 4 protons from the mitochondrial matrix.</text>
</comment>
<dbReference type="GO" id="GO:0005743">
    <property type="term" value="C:mitochondrial inner membrane"/>
    <property type="evidence" value="ECO:0007669"/>
    <property type="project" value="UniProtKB-SubCell"/>
</dbReference>
<evidence type="ECO:0000256" key="9">
    <source>
        <dbReference type="ARBA" id="ARBA00022967"/>
    </source>
</evidence>
<dbReference type="PRINTS" id="PR01166">
    <property type="entry name" value="CYCOXIDASEII"/>
</dbReference>
<dbReference type="Pfam" id="PF00116">
    <property type="entry name" value="COX2"/>
    <property type="match status" value="1"/>
</dbReference>
<evidence type="ECO:0000313" key="19">
    <source>
        <dbReference type="EMBL" id="ASB29979.1"/>
    </source>
</evidence>
<protein>
    <recommendedName>
        <fullName evidence="3 15">Cytochrome c oxidase subunit 2</fullName>
    </recommendedName>
</protein>
<dbReference type="AlphaFoldDB" id="A0A1Z2WWV6"/>
<keyword evidence="10 15" id="KW-0249">Electron transport</keyword>
<comment type="cofactor">
    <cofactor evidence="15">
        <name>Cu cation</name>
        <dbReference type="ChEBI" id="CHEBI:23378"/>
    </cofactor>
    <text evidence="15">Binds a copper A center.</text>
</comment>
<dbReference type="InterPro" id="IPR036257">
    <property type="entry name" value="Cyt_c_oxidase_su2_TM_sf"/>
</dbReference>
<dbReference type="GO" id="GO:0004129">
    <property type="term" value="F:cytochrome-c oxidase activity"/>
    <property type="evidence" value="ECO:0007669"/>
    <property type="project" value="UniProtKB-EC"/>
</dbReference>
<dbReference type="Gene3D" id="1.10.287.90">
    <property type="match status" value="1"/>
</dbReference>
<keyword evidence="15" id="KW-0999">Mitochondrion inner membrane</keyword>
<feature type="transmembrane region" description="Helical" evidence="16">
    <location>
        <begin position="63"/>
        <end position="88"/>
    </location>
</feature>
<evidence type="ECO:0000256" key="5">
    <source>
        <dbReference type="ARBA" id="ARBA00022660"/>
    </source>
</evidence>
<dbReference type="PANTHER" id="PTHR22888:SF9">
    <property type="entry name" value="CYTOCHROME C OXIDASE SUBUNIT 2"/>
    <property type="match status" value="1"/>
</dbReference>
<dbReference type="PROSITE" id="PS00078">
    <property type="entry name" value="COX2"/>
    <property type="match status" value="1"/>
</dbReference>
<evidence type="ECO:0000256" key="12">
    <source>
        <dbReference type="ARBA" id="ARBA00023008"/>
    </source>
</evidence>
<evidence type="ECO:0000256" key="2">
    <source>
        <dbReference type="ARBA" id="ARBA00007866"/>
    </source>
</evidence>
<dbReference type="SUPFAM" id="SSF81464">
    <property type="entry name" value="Cytochrome c oxidase subunit II-like, transmembrane region"/>
    <property type="match status" value="1"/>
</dbReference>
<evidence type="ECO:0000259" key="18">
    <source>
        <dbReference type="PROSITE" id="PS50999"/>
    </source>
</evidence>
<dbReference type="InterPro" id="IPR008972">
    <property type="entry name" value="Cupredoxin"/>
</dbReference>
<evidence type="ECO:0000256" key="11">
    <source>
        <dbReference type="ARBA" id="ARBA00022989"/>
    </source>
</evidence>
<dbReference type="InterPro" id="IPR001505">
    <property type="entry name" value="Copper_CuA"/>
</dbReference>